<accession>A0A1H3BMT3</accession>
<dbReference type="InterPro" id="IPR013230">
    <property type="entry name" value="Peptidase_M15A_C"/>
</dbReference>
<name>A0A1H3BMT3_EUBBA</name>
<gene>
    <name evidence="2" type="ORF">SAMN04488579_102122</name>
</gene>
<dbReference type="Proteomes" id="UP000199652">
    <property type="component" value="Unassembled WGS sequence"/>
</dbReference>
<dbReference type="Pfam" id="PF08291">
    <property type="entry name" value="Peptidase_M15_3"/>
    <property type="match status" value="1"/>
</dbReference>
<proteinExistence type="predicted"/>
<dbReference type="InterPro" id="IPR009045">
    <property type="entry name" value="Zn_M74/Hedgehog-like"/>
</dbReference>
<protein>
    <submittedName>
        <fullName evidence="2">Peptidase M15</fullName>
    </submittedName>
</protein>
<dbReference type="EMBL" id="FNOU01000002">
    <property type="protein sequence ID" value="SDX42654.1"/>
    <property type="molecule type" value="Genomic_DNA"/>
</dbReference>
<dbReference type="Gene3D" id="3.30.1380.10">
    <property type="match status" value="1"/>
</dbReference>
<dbReference type="AlphaFoldDB" id="A0A1H3BMT3"/>
<dbReference type="SUPFAM" id="SSF55166">
    <property type="entry name" value="Hedgehog/DD-peptidase"/>
    <property type="match status" value="1"/>
</dbReference>
<evidence type="ECO:0000313" key="2">
    <source>
        <dbReference type="EMBL" id="SDX42654.1"/>
    </source>
</evidence>
<sequence length="279" mass="29848">MSDLVLLGQQHSNNFIDRKTVEDGVPGDDTRAQGIACVQHACNLDYNLSIPVDGDWQGLSEGAFAGHYVCEGETQYLVTALEILMFLNDIDPGGVECPGQFGQGLGNATELWQSSRGLTVDRIAGRQVFYTLMGLDPNIYYGGGGSSGGGSCEGYDANNLPNFGPDEFKCTCGCGGDIKDELKCKIQAVRDELSAYLGRDAQIVVTSGFRCPPENARQGGVPDSLHQYGEACDVYTPGMSDAMVDTIVQVAHNHDLKCGTYYASQFVHLQLGGSDFSGD</sequence>
<organism evidence="2 3">
    <name type="scientific">Eubacterium barkeri</name>
    <name type="common">Clostridium barkeri</name>
    <dbReference type="NCBI Taxonomy" id="1528"/>
    <lineage>
        <taxon>Bacteria</taxon>
        <taxon>Bacillati</taxon>
        <taxon>Bacillota</taxon>
        <taxon>Clostridia</taxon>
        <taxon>Eubacteriales</taxon>
        <taxon>Eubacteriaceae</taxon>
        <taxon>Eubacterium</taxon>
    </lineage>
</organism>
<feature type="domain" description="Peptidase M15A C-terminal" evidence="1">
    <location>
        <begin position="162"/>
        <end position="269"/>
    </location>
</feature>
<dbReference type="STRING" id="1528.SAMN04488579_102122"/>
<dbReference type="RefSeq" id="WP_176770796.1">
    <property type="nucleotide sequence ID" value="NZ_FNOU01000002.1"/>
</dbReference>
<reference evidence="3" key="1">
    <citation type="submission" date="2016-10" db="EMBL/GenBank/DDBJ databases">
        <authorList>
            <person name="Varghese N."/>
            <person name="Submissions S."/>
        </authorList>
    </citation>
    <scope>NUCLEOTIDE SEQUENCE [LARGE SCALE GENOMIC DNA]</scope>
    <source>
        <strain evidence="3">VPI 5359</strain>
    </source>
</reference>
<evidence type="ECO:0000313" key="3">
    <source>
        <dbReference type="Proteomes" id="UP000199652"/>
    </source>
</evidence>
<evidence type="ECO:0000259" key="1">
    <source>
        <dbReference type="Pfam" id="PF08291"/>
    </source>
</evidence>
<keyword evidence="3" id="KW-1185">Reference proteome</keyword>